<evidence type="ECO:0000256" key="1">
    <source>
        <dbReference type="SAM" id="MobiDB-lite"/>
    </source>
</evidence>
<evidence type="ECO:0000313" key="2">
    <source>
        <dbReference type="EMBL" id="GFU22346.1"/>
    </source>
</evidence>
<feature type="compositionally biased region" description="Basic and acidic residues" evidence="1">
    <location>
        <begin position="30"/>
        <end position="42"/>
    </location>
</feature>
<reference evidence="2" key="1">
    <citation type="submission" date="2020-08" db="EMBL/GenBank/DDBJ databases">
        <title>Multicomponent nature underlies the extraordinary mechanical properties of spider dragline silk.</title>
        <authorList>
            <person name="Kono N."/>
            <person name="Nakamura H."/>
            <person name="Mori M."/>
            <person name="Yoshida Y."/>
            <person name="Ohtoshi R."/>
            <person name="Malay A.D."/>
            <person name="Moran D.A.P."/>
            <person name="Tomita M."/>
            <person name="Numata K."/>
            <person name="Arakawa K."/>
        </authorList>
    </citation>
    <scope>NUCLEOTIDE SEQUENCE</scope>
</reference>
<accession>A0A8X6QJK5</accession>
<evidence type="ECO:0000313" key="3">
    <source>
        <dbReference type="Proteomes" id="UP000887013"/>
    </source>
</evidence>
<sequence>MHSALSSSGGESENEVGAKEATPLPASVHSVDKHQRGSEDKTGFTVVSRKWRGFVNGKLQVFPETPNEDIIIQNCISVKKLKLHIFEIEHFLMLKIQCLGNVTSARTFIVIVASVNSLRNALNVPVVTRDCKKTLQTPAKCALCGGLHPANFSGCSKNPIDAKPV</sequence>
<name>A0A8X6QJK5_NEPPI</name>
<gene>
    <name evidence="2" type="ORF">NPIL_664871</name>
</gene>
<dbReference type="OrthoDB" id="6784317at2759"/>
<protein>
    <submittedName>
        <fullName evidence="2">Uncharacterized protein</fullName>
    </submittedName>
</protein>
<dbReference type="Proteomes" id="UP000887013">
    <property type="component" value="Unassembled WGS sequence"/>
</dbReference>
<keyword evidence="3" id="KW-1185">Reference proteome</keyword>
<dbReference type="EMBL" id="BMAW01081005">
    <property type="protein sequence ID" value="GFU22346.1"/>
    <property type="molecule type" value="Genomic_DNA"/>
</dbReference>
<proteinExistence type="predicted"/>
<feature type="compositionally biased region" description="Low complexity" evidence="1">
    <location>
        <begin position="1"/>
        <end position="11"/>
    </location>
</feature>
<feature type="region of interest" description="Disordered" evidence="1">
    <location>
        <begin position="1"/>
        <end position="42"/>
    </location>
</feature>
<organism evidence="2 3">
    <name type="scientific">Nephila pilipes</name>
    <name type="common">Giant wood spider</name>
    <name type="synonym">Nephila maculata</name>
    <dbReference type="NCBI Taxonomy" id="299642"/>
    <lineage>
        <taxon>Eukaryota</taxon>
        <taxon>Metazoa</taxon>
        <taxon>Ecdysozoa</taxon>
        <taxon>Arthropoda</taxon>
        <taxon>Chelicerata</taxon>
        <taxon>Arachnida</taxon>
        <taxon>Araneae</taxon>
        <taxon>Araneomorphae</taxon>
        <taxon>Entelegynae</taxon>
        <taxon>Araneoidea</taxon>
        <taxon>Nephilidae</taxon>
        <taxon>Nephila</taxon>
    </lineage>
</organism>
<dbReference type="AlphaFoldDB" id="A0A8X6QJK5"/>
<comment type="caution">
    <text evidence="2">The sequence shown here is derived from an EMBL/GenBank/DDBJ whole genome shotgun (WGS) entry which is preliminary data.</text>
</comment>